<keyword evidence="6" id="KW-0902">Two-component regulatory system</keyword>
<organism evidence="9 10">
    <name type="scientific">Pelomonas baiyunensis</name>
    <dbReference type="NCBI Taxonomy" id="3299026"/>
    <lineage>
        <taxon>Bacteria</taxon>
        <taxon>Pseudomonadati</taxon>
        <taxon>Pseudomonadota</taxon>
        <taxon>Betaproteobacteria</taxon>
        <taxon>Burkholderiales</taxon>
        <taxon>Sphaerotilaceae</taxon>
        <taxon>Roseateles</taxon>
    </lineage>
</organism>
<evidence type="ECO:0000313" key="9">
    <source>
        <dbReference type="EMBL" id="MFG6465707.1"/>
    </source>
</evidence>
<keyword evidence="4" id="KW-0808">Transferase</keyword>
<keyword evidence="9" id="KW-0547">Nucleotide-binding</keyword>
<dbReference type="InterPro" id="IPR013655">
    <property type="entry name" value="PAS_fold_3"/>
</dbReference>
<dbReference type="Proteomes" id="UP001606303">
    <property type="component" value="Unassembled WGS sequence"/>
</dbReference>
<dbReference type="InterPro" id="IPR036097">
    <property type="entry name" value="HisK_dim/P_sf"/>
</dbReference>
<evidence type="ECO:0000256" key="3">
    <source>
        <dbReference type="ARBA" id="ARBA00022553"/>
    </source>
</evidence>
<dbReference type="Pfam" id="PF02518">
    <property type="entry name" value="HATPase_c"/>
    <property type="match status" value="1"/>
</dbReference>
<feature type="domain" description="PAC" evidence="8">
    <location>
        <begin position="331"/>
        <end position="383"/>
    </location>
</feature>
<evidence type="ECO:0000256" key="6">
    <source>
        <dbReference type="ARBA" id="ARBA00023012"/>
    </source>
</evidence>
<comment type="caution">
    <text evidence="9">The sequence shown here is derived from an EMBL/GenBank/DDBJ whole genome shotgun (WGS) entry which is preliminary data.</text>
</comment>
<dbReference type="EMBL" id="JBIGIB010000001">
    <property type="protein sequence ID" value="MFG6465707.1"/>
    <property type="molecule type" value="Genomic_DNA"/>
</dbReference>
<proteinExistence type="predicted"/>
<dbReference type="Gene3D" id="3.30.450.20">
    <property type="entry name" value="PAS domain"/>
    <property type="match status" value="2"/>
</dbReference>
<feature type="domain" description="PAC" evidence="8">
    <location>
        <begin position="191"/>
        <end position="246"/>
    </location>
</feature>
<dbReference type="PROSITE" id="PS50109">
    <property type="entry name" value="HIS_KIN"/>
    <property type="match status" value="1"/>
</dbReference>
<dbReference type="GO" id="GO:0005524">
    <property type="term" value="F:ATP binding"/>
    <property type="evidence" value="ECO:0007669"/>
    <property type="project" value="UniProtKB-KW"/>
</dbReference>
<keyword evidence="5" id="KW-0418">Kinase</keyword>
<reference evidence="9 10" key="1">
    <citation type="submission" date="2024-08" db="EMBL/GenBank/DDBJ databases">
        <authorList>
            <person name="Lu H."/>
        </authorList>
    </citation>
    <scope>NUCLEOTIDE SEQUENCE [LARGE SCALE GENOMIC DNA]</scope>
    <source>
        <strain evidence="9 10">BYS87W</strain>
    </source>
</reference>
<keyword evidence="9" id="KW-0067">ATP-binding</keyword>
<dbReference type="PANTHER" id="PTHR43711">
    <property type="entry name" value="TWO-COMPONENT HISTIDINE KINASE"/>
    <property type="match status" value="1"/>
</dbReference>
<dbReference type="EC" id="2.7.13.3" evidence="2"/>
<evidence type="ECO:0000256" key="1">
    <source>
        <dbReference type="ARBA" id="ARBA00000085"/>
    </source>
</evidence>
<evidence type="ECO:0000259" key="7">
    <source>
        <dbReference type="PROSITE" id="PS50109"/>
    </source>
</evidence>
<evidence type="ECO:0000313" key="10">
    <source>
        <dbReference type="Proteomes" id="UP001606303"/>
    </source>
</evidence>
<dbReference type="RefSeq" id="WP_394381496.1">
    <property type="nucleotide sequence ID" value="NZ_JBIGIB010000001.1"/>
</dbReference>
<dbReference type="InterPro" id="IPR036890">
    <property type="entry name" value="HATPase_C_sf"/>
</dbReference>
<protein>
    <recommendedName>
        <fullName evidence="2">histidine kinase</fullName>
        <ecNumber evidence="2">2.7.13.3</ecNumber>
    </recommendedName>
</protein>
<evidence type="ECO:0000256" key="4">
    <source>
        <dbReference type="ARBA" id="ARBA00022679"/>
    </source>
</evidence>
<evidence type="ECO:0000256" key="5">
    <source>
        <dbReference type="ARBA" id="ARBA00022777"/>
    </source>
</evidence>
<gene>
    <name evidence="9" type="ORF">ACG01O_03705</name>
</gene>
<evidence type="ECO:0000259" key="8">
    <source>
        <dbReference type="PROSITE" id="PS50113"/>
    </source>
</evidence>
<dbReference type="Gene3D" id="1.10.287.130">
    <property type="match status" value="1"/>
</dbReference>
<dbReference type="InterPro" id="IPR050736">
    <property type="entry name" value="Sensor_HK_Regulatory"/>
</dbReference>
<dbReference type="InterPro" id="IPR004358">
    <property type="entry name" value="Sig_transdc_His_kin-like_C"/>
</dbReference>
<dbReference type="InterPro" id="IPR000700">
    <property type="entry name" value="PAS-assoc_C"/>
</dbReference>
<dbReference type="SMART" id="SM00388">
    <property type="entry name" value="HisKA"/>
    <property type="match status" value="1"/>
</dbReference>
<dbReference type="InterPro" id="IPR003594">
    <property type="entry name" value="HATPase_dom"/>
</dbReference>
<name>A0ABW7GV50_9BURK</name>
<dbReference type="SUPFAM" id="SSF55874">
    <property type="entry name" value="ATPase domain of HSP90 chaperone/DNA topoisomerase II/histidine kinase"/>
    <property type="match status" value="1"/>
</dbReference>
<comment type="catalytic activity">
    <reaction evidence="1">
        <text>ATP + protein L-histidine = ADP + protein N-phospho-L-histidine.</text>
        <dbReference type="EC" id="2.7.13.3"/>
    </reaction>
</comment>
<dbReference type="InterPro" id="IPR035965">
    <property type="entry name" value="PAS-like_dom_sf"/>
</dbReference>
<dbReference type="SMART" id="SM00387">
    <property type="entry name" value="HATPase_c"/>
    <property type="match status" value="1"/>
</dbReference>
<dbReference type="PRINTS" id="PR00344">
    <property type="entry name" value="BCTRLSENSOR"/>
</dbReference>
<keyword evidence="10" id="KW-1185">Reference proteome</keyword>
<dbReference type="SUPFAM" id="SSF47384">
    <property type="entry name" value="Homodimeric domain of signal transducing histidine kinase"/>
    <property type="match status" value="1"/>
</dbReference>
<dbReference type="InterPro" id="IPR000014">
    <property type="entry name" value="PAS"/>
</dbReference>
<dbReference type="SUPFAM" id="SSF55785">
    <property type="entry name" value="PYP-like sensor domain (PAS domain)"/>
    <property type="match status" value="2"/>
</dbReference>
<dbReference type="Pfam" id="PF00512">
    <property type="entry name" value="HisKA"/>
    <property type="match status" value="1"/>
</dbReference>
<dbReference type="CDD" id="cd00082">
    <property type="entry name" value="HisKA"/>
    <property type="match status" value="1"/>
</dbReference>
<dbReference type="InterPro" id="IPR005467">
    <property type="entry name" value="His_kinase_dom"/>
</dbReference>
<dbReference type="Pfam" id="PF08447">
    <property type="entry name" value="PAS_3"/>
    <property type="match status" value="1"/>
</dbReference>
<dbReference type="PANTHER" id="PTHR43711:SF31">
    <property type="entry name" value="HISTIDINE KINASE"/>
    <property type="match status" value="1"/>
</dbReference>
<accession>A0ABW7GV50</accession>
<dbReference type="NCBIfam" id="TIGR00229">
    <property type="entry name" value="sensory_box"/>
    <property type="match status" value="1"/>
</dbReference>
<dbReference type="InterPro" id="IPR003661">
    <property type="entry name" value="HisK_dim/P_dom"/>
</dbReference>
<sequence length="608" mass="65875">MDELRLALEAIEQPAFAADERGQVMAVNAAYVSLLCGGAVGDLHLAWKTCLGLDGLQAWHRGVAAGRGFGAPLRPFQALGRWRYQASPVLGGALGARWWVTLRRESLDDALDDDLIRLSLHAAVRAGRMGLWEWNPETGDSLWSPELYDLMRLPRGLGLEPGERFLSMLHPDDRATVDAAVAAAPARGGIDPFLFRIQAGDGSLRWIMTCASTTGQPGEPGLNGGRLVGVNIDVTDTVEAEQRLEAERLERSRQEQIMRAVMAHAPVGVAVALQGEPDLADVSRFGADMVGLDVQSARAWSAWQMRRRPDDAPLAADALPLARASAGEVIRDEEWLLRSQDGREIPVTCNAGPIHDADGAVVGGAVVWYDVTPFKAAERQRDLFLAAVSHELRTPLSAILAWAETLQRRPTPELLSRGLEAIARNVLVQSRLVDDLLDVSRMAAGKLTLNLAADDLVRLVDAALETVMPIANAAQVALVLDAAEAPRLPVLADELRLRQAIWNLLTNAVKFSRAGGLVEVVLRRHADWAELQVRDRGVGIEPAQLARVFDPFWQAGPRDTGRAEGLGLGLAIAQHITRSHQGELHAHSEGVGRGSTFSLRVPLHVPPL</sequence>
<dbReference type="PROSITE" id="PS50113">
    <property type="entry name" value="PAC"/>
    <property type="match status" value="2"/>
</dbReference>
<evidence type="ECO:0000256" key="2">
    <source>
        <dbReference type="ARBA" id="ARBA00012438"/>
    </source>
</evidence>
<keyword evidence="3" id="KW-0597">Phosphoprotein</keyword>
<dbReference type="Gene3D" id="3.30.565.10">
    <property type="entry name" value="Histidine kinase-like ATPase, C-terminal domain"/>
    <property type="match status" value="1"/>
</dbReference>
<feature type="domain" description="Histidine kinase" evidence="7">
    <location>
        <begin position="387"/>
        <end position="605"/>
    </location>
</feature>